<dbReference type="PANTHER" id="PTHR15905">
    <property type="entry name" value="GOLGI-ASSOCIATED KINASE 1B-RELATED"/>
    <property type="match status" value="1"/>
</dbReference>
<feature type="chain" id="PRO_5019472982" evidence="7">
    <location>
        <begin position="24"/>
        <end position="444"/>
    </location>
</feature>
<evidence type="ECO:0000313" key="8">
    <source>
        <dbReference type="EMBL" id="GCB77171.1"/>
    </source>
</evidence>
<dbReference type="Proteomes" id="UP000288216">
    <property type="component" value="Unassembled WGS sequence"/>
</dbReference>
<dbReference type="GO" id="GO:0005794">
    <property type="term" value="C:Golgi apparatus"/>
    <property type="evidence" value="ECO:0007669"/>
    <property type="project" value="UniProtKB-SubCell"/>
</dbReference>
<dbReference type="OMA" id="IASQCLP"/>
<dbReference type="EMBL" id="BFAA01011520">
    <property type="protein sequence ID" value="GCB77171.1"/>
    <property type="molecule type" value="Genomic_DNA"/>
</dbReference>
<feature type="region of interest" description="Disordered" evidence="6">
    <location>
        <begin position="94"/>
        <end position="155"/>
    </location>
</feature>
<comment type="subcellular location">
    <subcellularLocation>
        <location evidence="1">Endomembrane system</location>
    </subcellularLocation>
    <subcellularLocation>
        <location evidence="2">Golgi apparatus</location>
    </subcellularLocation>
</comment>
<feature type="compositionally biased region" description="Basic residues" evidence="6">
    <location>
        <begin position="94"/>
        <end position="105"/>
    </location>
</feature>
<name>A0A401PVL4_SCYTO</name>
<keyword evidence="5" id="KW-0472">Membrane</keyword>
<dbReference type="InterPro" id="IPR029207">
    <property type="entry name" value="FAM198"/>
</dbReference>
<comment type="caution">
    <text evidence="8">The sequence shown here is derived from an EMBL/GenBank/DDBJ whole genome shotgun (WGS) entry which is preliminary data.</text>
</comment>
<comment type="similarity">
    <text evidence="3">Belongs to the GASK family.</text>
</comment>
<evidence type="ECO:0000256" key="6">
    <source>
        <dbReference type="SAM" id="MobiDB-lite"/>
    </source>
</evidence>
<keyword evidence="9" id="KW-1185">Reference proteome</keyword>
<evidence type="ECO:0000313" key="9">
    <source>
        <dbReference type="Proteomes" id="UP000288216"/>
    </source>
</evidence>
<feature type="compositionally biased region" description="Basic residues" evidence="6">
    <location>
        <begin position="146"/>
        <end position="155"/>
    </location>
</feature>
<accession>A0A401PVL4</accession>
<keyword evidence="7" id="KW-0732">Signal</keyword>
<evidence type="ECO:0000256" key="4">
    <source>
        <dbReference type="ARBA" id="ARBA00023034"/>
    </source>
</evidence>
<dbReference type="OrthoDB" id="9946602at2759"/>
<sequence length="444" mass="50829">MRLNKKKMLLCASLLGSVYLLLCRMQTLDVTSMAMERNPHSRGTQQPYTRANGVKGRGVRQSVLQPKSKYKRKEFFVRDSVQIIESNLNEKAYKARPVRKPKSKSGMKWLGEDNEIVGAPQDGMDKVTTQKSGRKNNADSPVRQEVKKRKEVKKPAKNNLQCSQFGTFHSMDFLGGSPSNKPTTWFSQRDAQLVKFLAEGFVQKVDRLTKGKQMVRVVLGINHTLPVEGSRDQCRAGVCGVLKELGDLQEVAAFHLDRILGLHVSQPVVARHLHSPLLPSRYRDRSARPVVWWDPQISLPQGANQYLDTYLFHVAQFPSVFRQCSEDKAEVCFRDNSPELEKLKLLDYFFQGDMQMNLASFGRDRNRRTINFNDLDWLPPNTMKTIASQCLPEMLLCSLYEDQEYWQSKGLSSILKLVDKVNKRAQALLKYIHENQPKPKKTLM</sequence>
<dbReference type="Pfam" id="PF15051">
    <property type="entry name" value="FAM198"/>
    <property type="match status" value="2"/>
</dbReference>
<gene>
    <name evidence="8" type="ORF">scyTo_0017561</name>
</gene>
<feature type="signal peptide" evidence="7">
    <location>
        <begin position="1"/>
        <end position="23"/>
    </location>
</feature>
<evidence type="ECO:0000256" key="5">
    <source>
        <dbReference type="ARBA" id="ARBA00023136"/>
    </source>
</evidence>
<evidence type="ECO:0000256" key="7">
    <source>
        <dbReference type="SAM" id="SignalP"/>
    </source>
</evidence>
<evidence type="ECO:0000256" key="2">
    <source>
        <dbReference type="ARBA" id="ARBA00004555"/>
    </source>
</evidence>
<evidence type="ECO:0000256" key="1">
    <source>
        <dbReference type="ARBA" id="ARBA00004308"/>
    </source>
</evidence>
<reference evidence="8 9" key="1">
    <citation type="journal article" date="2018" name="Nat. Ecol. Evol.">
        <title>Shark genomes provide insights into elasmobranch evolution and the origin of vertebrates.</title>
        <authorList>
            <person name="Hara Y"/>
            <person name="Yamaguchi K"/>
            <person name="Onimaru K"/>
            <person name="Kadota M"/>
            <person name="Koyanagi M"/>
            <person name="Keeley SD"/>
            <person name="Tatsumi K"/>
            <person name="Tanaka K"/>
            <person name="Motone F"/>
            <person name="Kageyama Y"/>
            <person name="Nozu R"/>
            <person name="Adachi N"/>
            <person name="Nishimura O"/>
            <person name="Nakagawa R"/>
            <person name="Tanegashima C"/>
            <person name="Kiyatake I"/>
            <person name="Matsumoto R"/>
            <person name="Murakumo K"/>
            <person name="Nishida K"/>
            <person name="Terakita A"/>
            <person name="Kuratani S"/>
            <person name="Sato K"/>
            <person name="Hyodo S Kuraku.S."/>
        </authorList>
    </citation>
    <scope>NUCLEOTIDE SEQUENCE [LARGE SCALE GENOMIC DNA]</scope>
</reference>
<protein>
    <submittedName>
        <fullName evidence="8">Uncharacterized protein</fullName>
    </submittedName>
</protein>
<dbReference type="STRING" id="75743.A0A401PVL4"/>
<evidence type="ECO:0000256" key="3">
    <source>
        <dbReference type="ARBA" id="ARBA00007691"/>
    </source>
</evidence>
<feature type="region of interest" description="Disordered" evidence="6">
    <location>
        <begin position="36"/>
        <end position="59"/>
    </location>
</feature>
<proteinExistence type="inferred from homology"/>
<keyword evidence="4" id="KW-0333">Golgi apparatus</keyword>
<organism evidence="8 9">
    <name type="scientific">Scyliorhinus torazame</name>
    <name type="common">Cloudy catshark</name>
    <name type="synonym">Catulus torazame</name>
    <dbReference type="NCBI Taxonomy" id="75743"/>
    <lineage>
        <taxon>Eukaryota</taxon>
        <taxon>Metazoa</taxon>
        <taxon>Chordata</taxon>
        <taxon>Craniata</taxon>
        <taxon>Vertebrata</taxon>
        <taxon>Chondrichthyes</taxon>
        <taxon>Elasmobranchii</taxon>
        <taxon>Galeomorphii</taxon>
        <taxon>Galeoidea</taxon>
        <taxon>Carcharhiniformes</taxon>
        <taxon>Scyliorhinidae</taxon>
        <taxon>Scyliorhinus</taxon>
    </lineage>
</organism>
<dbReference type="AlphaFoldDB" id="A0A401PVL4"/>
<dbReference type="PANTHER" id="PTHR15905:SF5">
    <property type="entry name" value="GOLGI-ASSOCIATED KINASE 1A"/>
    <property type="match status" value="1"/>
</dbReference>